<proteinExistence type="predicted"/>
<dbReference type="Proteomes" id="UP000239724">
    <property type="component" value="Unassembled WGS sequence"/>
</dbReference>
<organism evidence="1 2">
    <name type="scientific">Rhodopila globiformis</name>
    <name type="common">Rhodopseudomonas globiformis</name>
    <dbReference type="NCBI Taxonomy" id="1071"/>
    <lineage>
        <taxon>Bacteria</taxon>
        <taxon>Pseudomonadati</taxon>
        <taxon>Pseudomonadota</taxon>
        <taxon>Alphaproteobacteria</taxon>
        <taxon>Acetobacterales</taxon>
        <taxon>Acetobacteraceae</taxon>
        <taxon>Rhodopila</taxon>
    </lineage>
</organism>
<keyword evidence="2" id="KW-1185">Reference proteome</keyword>
<reference evidence="1 2" key="1">
    <citation type="journal article" date="2018" name="Arch. Microbiol.">
        <title>New insights into the metabolic potential of the phototrophic purple bacterium Rhodopila globiformis DSM 161(T) from its draft genome sequence and evidence for a vanadium-dependent nitrogenase.</title>
        <authorList>
            <person name="Imhoff J.F."/>
            <person name="Rahn T."/>
            <person name="Kunzel S."/>
            <person name="Neulinger S.C."/>
        </authorList>
    </citation>
    <scope>NUCLEOTIDE SEQUENCE [LARGE SCALE GENOMIC DNA]</scope>
    <source>
        <strain evidence="1 2">DSM 161</strain>
    </source>
</reference>
<protein>
    <recommendedName>
        <fullName evidence="3">Molybdenum hydroxylase</fullName>
    </recommendedName>
</protein>
<dbReference type="EMBL" id="NHRY01000274">
    <property type="protein sequence ID" value="PPQ26077.1"/>
    <property type="molecule type" value="Genomic_DNA"/>
</dbReference>
<gene>
    <name evidence="1" type="ORF">CCS01_31165</name>
</gene>
<comment type="caution">
    <text evidence="1">The sequence shown here is derived from an EMBL/GenBank/DDBJ whole genome shotgun (WGS) entry which is preliminary data.</text>
</comment>
<accession>A0A2S6MUN4</accession>
<sequence>MMSVQERLSVARPPALAPCRGAEANRPPTALILGTGDIASAIGRGLFLRGWRVVLLRDNGVPVLRRGMAFDDAMEDGVAVLDGVIAVPAAAPGALPALLSARPGVVVANLDPAVLAASGIDRPDALVDARMRKYAMPADLRPLAGCAIGVGPGFVAGGNVHIAIETLPGQEGGVVTRGSTAVPTGQAVPLGGAGAERFVYAPIAGVWQPEVPLGAWIEPGTLVGRLGPRRLPAPIGGCIRGMVRAAPGGVARGSKLMEIDPRPEATCTGVPPRAQRIAAGVEAALAAQRTINVAMAAAG</sequence>
<name>A0A2S6MUN4_RHOGL</name>
<dbReference type="AlphaFoldDB" id="A0A2S6MUN4"/>
<evidence type="ECO:0008006" key="3">
    <source>
        <dbReference type="Google" id="ProtNLM"/>
    </source>
</evidence>
<evidence type="ECO:0000313" key="1">
    <source>
        <dbReference type="EMBL" id="PPQ26077.1"/>
    </source>
</evidence>
<evidence type="ECO:0000313" key="2">
    <source>
        <dbReference type="Proteomes" id="UP000239724"/>
    </source>
</evidence>